<dbReference type="Pfam" id="PF00067">
    <property type="entry name" value="p450"/>
    <property type="match status" value="1"/>
</dbReference>
<evidence type="ECO:0000256" key="4">
    <source>
        <dbReference type="SAM" id="Phobius"/>
    </source>
</evidence>
<dbReference type="STRING" id="5539.A0A3E2GVZ9"/>
<dbReference type="PROSITE" id="PS00086">
    <property type="entry name" value="CYTOCHROME_P450"/>
    <property type="match status" value="1"/>
</dbReference>
<dbReference type="AlphaFoldDB" id="A0A3E2GVZ9"/>
<dbReference type="PANTHER" id="PTHR41807">
    <property type="entry name" value="GLUTATHIONE TRANSFERASE 3"/>
    <property type="match status" value="1"/>
</dbReference>
<dbReference type="InterPro" id="IPR001128">
    <property type="entry name" value="Cyt_P450"/>
</dbReference>
<dbReference type="GO" id="GO:0020037">
    <property type="term" value="F:heme binding"/>
    <property type="evidence" value="ECO:0007669"/>
    <property type="project" value="InterPro"/>
</dbReference>
<feature type="transmembrane region" description="Helical" evidence="4">
    <location>
        <begin position="982"/>
        <end position="1004"/>
    </location>
</feature>
<feature type="binding site" description="axial binding residue" evidence="3">
    <location>
        <position position="546"/>
    </location>
    <ligand>
        <name>heme</name>
        <dbReference type="ChEBI" id="CHEBI:30413"/>
    </ligand>
    <ligandPart>
        <name>Fe</name>
        <dbReference type="ChEBI" id="CHEBI:18248"/>
    </ligandPart>
</feature>
<dbReference type="EMBL" id="NCSJ02000345">
    <property type="protein sequence ID" value="RFU25289.1"/>
    <property type="molecule type" value="Genomic_DNA"/>
</dbReference>
<feature type="transmembrane region" description="Helical" evidence="4">
    <location>
        <begin position="36"/>
        <end position="57"/>
    </location>
</feature>
<keyword evidence="3" id="KW-0349">Heme</keyword>
<comment type="caution">
    <text evidence="5">The sequence shown here is derived from an EMBL/GenBank/DDBJ whole genome shotgun (WGS) entry which is preliminary data.</text>
</comment>
<feature type="transmembrane region" description="Helical" evidence="4">
    <location>
        <begin position="945"/>
        <end position="962"/>
    </location>
</feature>
<keyword evidence="1 3" id="KW-0479">Metal-binding</keyword>
<evidence type="ECO:0000256" key="3">
    <source>
        <dbReference type="PIRSR" id="PIRSR602401-1"/>
    </source>
</evidence>
<dbReference type="GO" id="GO:0005506">
    <property type="term" value="F:iron ion binding"/>
    <property type="evidence" value="ECO:0007669"/>
    <property type="project" value="InterPro"/>
</dbReference>
<organism evidence="5 6">
    <name type="scientific">Scytalidium lignicola</name>
    <name type="common">Hyphomycete</name>
    <dbReference type="NCBI Taxonomy" id="5539"/>
    <lineage>
        <taxon>Eukaryota</taxon>
        <taxon>Fungi</taxon>
        <taxon>Dikarya</taxon>
        <taxon>Ascomycota</taxon>
        <taxon>Pezizomycotina</taxon>
        <taxon>Leotiomycetes</taxon>
        <taxon>Leotiomycetes incertae sedis</taxon>
        <taxon>Scytalidium</taxon>
    </lineage>
</organism>
<keyword evidence="4" id="KW-1133">Transmembrane helix</keyword>
<keyword evidence="4" id="KW-0812">Transmembrane</keyword>
<evidence type="ECO:0000313" key="6">
    <source>
        <dbReference type="Proteomes" id="UP000258309"/>
    </source>
</evidence>
<dbReference type="OrthoDB" id="1470350at2759"/>
<dbReference type="GO" id="GO:0004497">
    <property type="term" value="F:monooxygenase activity"/>
    <property type="evidence" value="ECO:0007669"/>
    <property type="project" value="InterPro"/>
</dbReference>
<comment type="cofactor">
    <cofactor evidence="3">
        <name>heme</name>
        <dbReference type="ChEBI" id="CHEBI:30413"/>
    </cofactor>
</comment>
<name>A0A3E2GVZ9_SCYLI</name>
<dbReference type="InterPro" id="IPR036396">
    <property type="entry name" value="Cyt_P450_sf"/>
</dbReference>
<dbReference type="GO" id="GO:0016020">
    <property type="term" value="C:membrane"/>
    <property type="evidence" value="ECO:0007669"/>
    <property type="project" value="TreeGrafter"/>
</dbReference>
<evidence type="ECO:0008006" key="7">
    <source>
        <dbReference type="Google" id="ProtNLM"/>
    </source>
</evidence>
<dbReference type="GO" id="GO:0016705">
    <property type="term" value="F:oxidoreductase activity, acting on paired donors, with incorporation or reduction of molecular oxygen"/>
    <property type="evidence" value="ECO:0007669"/>
    <property type="project" value="InterPro"/>
</dbReference>
<dbReference type="InterPro" id="IPR002401">
    <property type="entry name" value="Cyt_P450_E_grp-I"/>
</dbReference>
<dbReference type="CDD" id="cd11070">
    <property type="entry name" value="CYP56-like"/>
    <property type="match status" value="1"/>
</dbReference>
<reference evidence="5 6" key="1">
    <citation type="submission" date="2018-05" db="EMBL/GenBank/DDBJ databases">
        <title>Draft genome sequence of Scytalidium lignicola DSM 105466, a ubiquitous saprotrophic fungus.</title>
        <authorList>
            <person name="Buettner E."/>
            <person name="Gebauer A.M."/>
            <person name="Hofrichter M."/>
            <person name="Liers C."/>
            <person name="Kellner H."/>
        </authorList>
    </citation>
    <scope>NUCLEOTIDE SEQUENCE [LARGE SCALE GENOMIC DNA]</scope>
    <source>
        <strain evidence="5 6">DSM 105466</strain>
    </source>
</reference>
<dbReference type="OMA" id="NAITRTP"/>
<dbReference type="PRINTS" id="PR00385">
    <property type="entry name" value="P450"/>
</dbReference>
<feature type="non-terminal residue" evidence="5">
    <location>
        <position position="1"/>
    </location>
</feature>
<dbReference type="PANTHER" id="PTHR41807:SF1">
    <property type="entry name" value="GLUTATHIONE TRANSFERASE 3"/>
    <property type="match status" value="1"/>
</dbReference>
<evidence type="ECO:0000313" key="5">
    <source>
        <dbReference type="EMBL" id="RFU25289.1"/>
    </source>
</evidence>
<proteinExistence type="predicted"/>
<keyword evidence="2 3" id="KW-0408">Iron</keyword>
<dbReference type="SUPFAM" id="SSF48264">
    <property type="entry name" value="Cytochrome P450"/>
    <property type="match status" value="1"/>
</dbReference>
<dbReference type="InterPro" id="IPR017972">
    <property type="entry name" value="Cyt_P450_CS"/>
</dbReference>
<dbReference type="Gene3D" id="1.10.630.10">
    <property type="entry name" value="Cytochrome P450"/>
    <property type="match status" value="1"/>
</dbReference>
<keyword evidence="4" id="KW-0472">Membrane</keyword>
<dbReference type="Proteomes" id="UP000258309">
    <property type="component" value="Unassembled WGS sequence"/>
</dbReference>
<keyword evidence="6" id="KW-1185">Reference proteome</keyword>
<evidence type="ECO:0000256" key="2">
    <source>
        <dbReference type="ARBA" id="ARBA00023004"/>
    </source>
</evidence>
<feature type="transmembrane region" description="Helical" evidence="4">
    <location>
        <begin position="900"/>
        <end position="924"/>
    </location>
</feature>
<feature type="transmembrane region" description="Helical" evidence="4">
    <location>
        <begin position="6"/>
        <end position="24"/>
    </location>
</feature>
<evidence type="ECO:0000256" key="1">
    <source>
        <dbReference type="ARBA" id="ARBA00022723"/>
    </source>
</evidence>
<sequence>MVSMITAVLAAIPLYVIGSTILGLRRNITAAKRSGLPYIITPLYLYSPIWLAGHRIWIPLIKRLPRPLWENWIPYMEPDWPWKLLFDPFKEMGDVFISVSASGNIVWVANAEATHQITSRREAFPKPLESYKFLDLFGRNVVTTEGAEWKLHRKISCPSFNEKNNALVFAESVRQAQGMLRKWMGPDYKGNVTVEEVPLDTMRVTLHIISRVGFGVQLLWPGEQADGNQTSKDASYSSHIPPPGHTMSFEESLKILLEKLILVLIIPRILLKYLPFDATKKAYESFTNWDKYMKELFEQKVQKASTADKTEGGMDIMGALARSSYGDSSHGSLKKGPANRQRLSDSDILGNAFVILLAGHETTANSVHFSLVELAIRPRFQRLMQKDVLSIYGDTSPQTWDYDSSINSLLGCMLGAVLNEELRLIPPVLGILKRVPRNQDQVIEIDGRMVTLPRNAMVTLVTTAVQRNPRYWSSKPSKVTDKQDDINDFNPERWLEKGNSDMNTENSNVSTDLDDFGGFTGHSSSARLFHPVRGSYIPFSDGARSCLGRRLAQVEVMAIFAVIFQKYSVELAVDEWATDEEVAKMSVEQKKEVYKKAQLKARETLKSASTVITLKLQEGFIPMRYQHITNRVVLASTIIVQYQANYTHHDRILCATLNPFITMSGVSTWLQKQRKSDLVELADSVGLTDYDGMKKQELEAALDSYLTKNSAQFSSDTRLTPFYKRRADTSPIKKEPSSTASEIVETKIRPAKRRVTKVAEEIANTIQNATDDSEAELAARSRNAITRTPRAALSFASSVPLPPSPSEVAEAIDRQTQVMRSRVSRAYKEMGLAETAETTRETLSSIVAVQGLIIAFELYNLRKEILADRYVFTIPTIPFLKTSPYPVLVPDLFLLLTSSFWGPATLWGFTSFFIPLAASYFFNLTSKPKPKSSHSTHFNYEFDPFTFNIVKALLTFVVYGQGATFNGLVNSGDVDRINSAIYGGWQGVIVGSAIGVLTTIYEAIAKK</sequence>
<protein>
    <recommendedName>
        <fullName evidence="7">Cytochrome P450</fullName>
    </recommendedName>
</protein>
<feature type="non-terminal residue" evidence="5">
    <location>
        <position position="1007"/>
    </location>
</feature>
<dbReference type="PRINTS" id="PR00463">
    <property type="entry name" value="EP450I"/>
</dbReference>
<dbReference type="InterPro" id="IPR038872">
    <property type="entry name" value="Put_GTT3"/>
</dbReference>
<accession>A0A3E2GVZ9</accession>
<gene>
    <name evidence="5" type="ORF">B7463_g11045</name>
</gene>